<organism evidence="1 2">
    <name type="scientific">Anaerobutyricum hallii</name>
    <dbReference type="NCBI Taxonomy" id="39488"/>
    <lineage>
        <taxon>Bacteria</taxon>
        <taxon>Bacillati</taxon>
        <taxon>Bacillota</taxon>
        <taxon>Clostridia</taxon>
        <taxon>Lachnospirales</taxon>
        <taxon>Lachnospiraceae</taxon>
        <taxon>Anaerobutyricum</taxon>
    </lineage>
</organism>
<dbReference type="AlphaFoldDB" id="A0A174HXP9"/>
<sequence length="176" mass="20584">MKRELIGAEVNIDGKEGEITNVLGNGYEIVFFDINLGKTYIDNRDIVNYIVNIPDEWIKTDDYQYVRPSEYRKWQIVEARYTESGEYIVCRGTIDVANWKTKDNYYTADCIDIINSYYGSVKEFENAYKNGAYREQILAEMIFESTTYTDTDAYEVVPGDEVENTLRKYRKESLLS</sequence>
<dbReference type="RefSeq" id="WP_055299321.1">
    <property type="nucleotide sequence ID" value="NZ_BLYK01000073.1"/>
</dbReference>
<name>A0A174HXP9_9FIRM</name>
<dbReference type="Proteomes" id="UP000095679">
    <property type="component" value="Unassembled WGS sequence"/>
</dbReference>
<evidence type="ECO:0000313" key="1">
    <source>
        <dbReference type="EMBL" id="CUO78097.1"/>
    </source>
</evidence>
<reference evidence="1 2" key="1">
    <citation type="submission" date="2015-09" db="EMBL/GenBank/DDBJ databases">
        <authorList>
            <consortium name="Pathogen Informatics"/>
        </authorList>
    </citation>
    <scope>NUCLEOTIDE SEQUENCE [LARGE SCALE GENOMIC DNA]</scope>
    <source>
        <strain evidence="1 2">2789STDY5834835</strain>
    </source>
</reference>
<protein>
    <submittedName>
        <fullName evidence="1">Uncharacterized protein</fullName>
    </submittedName>
</protein>
<accession>A0A174HXP9</accession>
<proteinExistence type="predicted"/>
<evidence type="ECO:0000313" key="2">
    <source>
        <dbReference type="Proteomes" id="UP000095679"/>
    </source>
</evidence>
<gene>
    <name evidence="1" type="ORF">ERS852450_02412</name>
</gene>
<dbReference type="EMBL" id="CYZL01000024">
    <property type="protein sequence ID" value="CUO78097.1"/>
    <property type="molecule type" value="Genomic_DNA"/>
</dbReference>